<organism evidence="1 2">
    <name type="scientific">Dentiscutata erythropus</name>
    <dbReference type="NCBI Taxonomy" id="1348616"/>
    <lineage>
        <taxon>Eukaryota</taxon>
        <taxon>Fungi</taxon>
        <taxon>Fungi incertae sedis</taxon>
        <taxon>Mucoromycota</taxon>
        <taxon>Glomeromycotina</taxon>
        <taxon>Glomeromycetes</taxon>
        <taxon>Diversisporales</taxon>
        <taxon>Gigasporaceae</taxon>
        <taxon>Dentiscutata</taxon>
    </lineage>
</organism>
<dbReference type="EMBL" id="CAJVPY010002161">
    <property type="protein sequence ID" value="CAG8550697.1"/>
    <property type="molecule type" value="Genomic_DNA"/>
</dbReference>
<dbReference type="AlphaFoldDB" id="A0A9N9B222"/>
<name>A0A9N9B222_9GLOM</name>
<accession>A0A9N9B222</accession>
<proteinExistence type="predicted"/>
<dbReference type="Proteomes" id="UP000789405">
    <property type="component" value="Unassembled WGS sequence"/>
</dbReference>
<evidence type="ECO:0000313" key="2">
    <source>
        <dbReference type="Proteomes" id="UP000789405"/>
    </source>
</evidence>
<reference evidence="1" key="1">
    <citation type="submission" date="2021-06" db="EMBL/GenBank/DDBJ databases">
        <authorList>
            <person name="Kallberg Y."/>
            <person name="Tangrot J."/>
            <person name="Rosling A."/>
        </authorList>
    </citation>
    <scope>NUCLEOTIDE SEQUENCE</scope>
    <source>
        <strain evidence="1">MA453B</strain>
    </source>
</reference>
<protein>
    <submittedName>
        <fullName evidence="1">22042_t:CDS:1</fullName>
    </submittedName>
</protein>
<dbReference type="OrthoDB" id="2322499at2759"/>
<gene>
    <name evidence="1" type="ORF">DERYTH_LOCUS5251</name>
</gene>
<evidence type="ECO:0000313" key="1">
    <source>
        <dbReference type="EMBL" id="CAG8550697.1"/>
    </source>
</evidence>
<comment type="caution">
    <text evidence="1">The sequence shown here is derived from an EMBL/GenBank/DDBJ whole genome shotgun (WGS) entry which is preliminary data.</text>
</comment>
<keyword evidence="2" id="KW-1185">Reference proteome</keyword>
<sequence length="386" mass="44670">MYDLKELICYNLQPSELLAMVCTCKGFKNILDESINPSAVEIWRNSRIRFTAFKDREPPSGISQQGFARLLTFEKGCQSCKTKEKPSDSIDSRALEFIVPVTPSIDIPEPPHYWIDHVQNTIAFLMNADDDNKRCALNSLREDAEEKYEEVQNYGQWMFNLRLIYLGLFSRFHYEIGIDKATFLKMQGDSQYEKLKIEIKNNPFLVHDNQQDYKDKLSEIAEKVNYNITPTQVPNKNTIASQKIIIKWLKELTYASEDGDGVICIRERLYKYLPLCPSFITPIIPPDGHFPTQFLSALRNEAKNLEEDKVVPPPDFLEVGGALRRLREKPVFECNICNELFPTGFKTVSQHIRNFHKLDNSPFHLLFLAKVNHNAALEYLVSAFFR</sequence>